<dbReference type="Proteomes" id="UP000029921">
    <property type="component" value="Unassembled WGS sequence"/>
</dbReference>
<dbReference type="RefSeq" id="WP_034588097.1">
    <property type="nucleotide sequence ID" value="NZ_JRPE02000002.1"/>
</dbReference>
<name>A0A4U8T2H1_9HELI</name>
<reference evidence="1 2" key="1">
    <citation type="journal article" date="2014" name="Genome Announc.">
        <title>Draft genome sequences of eight enterohepatic helicobacter species isolated from both laboratory and wild rodents.</title>
        <authorList>
            <person name="Sheh A."/>
            <person name="Shen Z."/>
            <person name="Fox J.G."/>
        </authorList>
    </citation>
    <scope>NUCLEOTIDE SEQUENCE [LARGE SCALE GENOMIC DNA]</scope>
    <source>
        <strain evidence="1 2">MIT 96-1001</strain>
    </source>
</reference>
<accession>A0A4U8T2H1</accession>
<proteinExistence type="predicted"/>
<gene>
    <name evidence="1" type="ORF">LS74_001535</name>
</gene>
<evidence type="ECO:0000313" key="2">
    <source>
        <dbReference type="Proteomes" id="UP000029921"/>
    </source>
</evidence>
<sequence length="214" mass="24897">MIITKGQILDIESKLKVWRDERHVAQSKQGAGLKGNFFEEVAELYRAKTNVERVDAFCDMCVFVLNAYNVSSYITEIPLDNLALTNFEEQKMHDTIEDMLLSFMNNAFEKVIQLAFSCIYMLGFNPYLCMLETIKEISSRTGKYDESIDKFIKDKGVYSIDELHNILEADTNLKHYEVLELENIYKVSVKYHNEKEAVLEYAKWYGASYSLCRI</sequence>
<dbReference type="AlphaFoldDB" id="A0A4U8T2H1"/>
<protein>
    <submittedName>
        <fullName evidence="1">Uncharacterized protein</fullName>
    </submittedName>
</protein>
<comment type="caution">
    <text evidence="1">The sequence shown here is derived from an EMBL/GenBank/DDBJ whole genome shotgun (WGS) entry which is preliminary data.</text>
</comment>
<evidence type="ECO:0000313" key="1">
    <source>
        <dbReference type="EMBL" id="TLD93438.1"/>
    </source>
</evidence>
<dbReference type="EMBL" id="JRPE02000002">
    <property type="protein sequence ID" value="TLD93438.1"/>
    <property type="molecule type" value="Genomic_DNA"/>
</dbReference>
<organism evidence="1 2">
    <name type="scientific">Helicobacter magdeburgensis</name>
    <dbReference type="NCBI Taxonomy" id="471858"/>
    <lineage>
        <taxon>Bacteria</taxon>
        <taxon>Pseudomonadati</taxon>
        <taxon>Campylobacterota</taxon>
        <taxon>Epsilonproteobacteria</taxon>
        <taxon>Campylobacterales</taxon>
        <taxon>Helicobacteraceae</taxon>
        <taxon>Helicobacter</taxon>
    </lineage>
</organism>
<keyword evidence="2" id="KW-1185">Reference proteome</keyword>